<keyword evidence="1" id="KW-1133">Transmembrane helix</keyword>
<organism evidence="2 3">
    <name type="scientific">Pseudomonas poae</name>
    <dbReference type="NCBI Taxonomy" id="200451"/>
    <lineage>
        <taxon>Bacteria</taxon>
        <taxon>Pseudomonadati</taxon>
        <taxon>Pseudomonadota</taxon>
        <taxon>Gammaproteobacteria</taxon>
        <taxon>Pseudomonadales</taxon>
        <taxon>Pseudomonadaceae</taxon>
        <taxon>Pseudomonas</taxon>
    </lineage>
</organism>
<keyword evidence="1" id="KW-0812">Transmembrane</keyword>
<feature type="transmembrane region" description="Helical" evidence="1">
    <location>
        <begin position="6"/>
        <end position="27"/>
    </location>
</feature>
<dbReference type="Proteomes" id="UP000221580">
    <property type="component" value="Unassembled WGS sequence"/>
</dbReference>
<dbReference type="RefSeq" id="WP_098479587.1">
    <property type="nucleotide sequence ID" value="NZ_PDJN01000001.1"/>
</dbReference>
<dbReference type="EMBL" id="PDJN01000001">
    <property type="protein sequence ID" value="PFG71831.1"/>
    <property type="molecule type" value="Genomic_DNA"/>
</dbReference>
<keyword evidence="1" id="KW-0472">Membrane</keyword>
<name>A0A7Z1K649_9PSED</name>
<protein>
    <submittedName>
        <fullName evidence="2">Uncharacterized protein</fullName>
    </submittedName>
</protein>
<evidence type="ECO:0000313" key="2">
    <source>
        <dbReference type="EMBL" id="PFG71831.1"/>
    </source>
</evidence>
<dbReference type="AlphaFoldDB" id="A0A7Z1K649"/>
<accession>A0A7Z1K649</accession>
<reference evidence="2 3" key="2">
    <citation type="submission" date="2017-10" db="EMBL/GenBank/DDBJ databases">
        <title>Bacterial endophytes that colonize and modify switchgrass growth.</title>
        <authorList>
            <person name="Debolt S."/>
        </authorList>
    </citation>
    <scope>NUCLEOTIDE SEQUENCE [LARGE SCALE GENOMIC DNA]</scope>
    <source>
        <strain evidence="2 3">A2-S9</strain>
    </source>
</reference>
<comment type="caution">
    <text evidence="2">The sequence shown here is derived from an EMBL/GenBank/DDBJ whole genome shotgun (WGS) entry which is preliminary data.</text>
</comment>
<proteinExistence type="predicted"/>
<sequence>MTKTDVISTAALVMMVAIAVLLLAHYLKLQKVWTVVVNCRASLRWARIHETENKELRSALRAEREHVDQLLRKVALLHAVEPEGK</sequence>
<evidence type="ECO:0000256" key="1">
    <source>
        <dbReference type="SAM" id="Phobius"/>
    </source>
</evidence>
<reference evidence="2 3" key="1">
    <citation type="submission" date="2017-09" db="EMBL/GenBank/DDBJ databases">
        <authorList>
            <person name="DeBolt S."/>
            <person name="Huntemann M."/>
            <person name="Clum A."/>
            <person name="Pillay M."/>
            <person name="Palaniappan K."/>
            <person name="Varghese N."/>
            <person name="Mikhailova N."/>
            <person name="Stamatis D."/>
            <person name="Reddy T."/>
            <person name="Daum C."/>
            <person name="Shapiro N."/>
            <person name="Ivanova N."/>
            <person name="Kyrpides N."/>
            <person name="Woyke T."/>
        </authorList>
    </citation>
    <scope>NUCLEOTIDE SEQUENCE [LARGE SCALE GENOMIC DNA]</scope>
    <source>
        <strain evidence="2 3">A2-S9</strain>
    </source>
</reference>
<evidence type="ECO:0000313" key="3">
    <source>
        <dbReference type="Proteomes" id="UP000221580"/>
    </source>
</evidence>
<gene>
    <name evidence="2" type="ORF">DM05_2206</name>
</gene>